<dbReference type="AlphaFoldDB" id="G4YRW1"/>
<dbReference type="InParanoid" id="G4YRW1"/>
<evidence type="ECO:0000256" key="2">
    <source>
        <dbReference type="SAM" id="MobiDB-lite"/>
    </source>
</evidence>
<organism evidence="3 4">
    <name type="scientific">Phytophthora sojae (strain P6497)</name>
    <name type="common">Soybean stem and root rot agent</name>
    <name type="synonym">Phytophthora megasperma f. sp. glycines</name>
    <dbReference type="NCBI Taxonomy" id="1094619"/>
    <lineage>
        <taxon>Eukaryota</taxon>
        <taxon>Sar</taxon>
        <taxon>Stramenopiles</taxon>
        <taxon>Oomycota</taxon>
        <taxon>Peronosporomycetes</taxon>
        <taxon>Peronosporales</taxon>
        <taxon>Peronosporaceae</taxon>
        <taxon>Phytophthora</taxon>
    </lineage>
</organism>
<dbReference type="GeneID" id="20638418"/>
<feature type="compositionally biased region" description="Low complexity" evidence="2">
    <location>
        <begin position="162"/>
        <end position="179"/>
    </location>
</feature>
<feature type="compositionally biased region" description="Low complexity" evidence="2">
    <location>
        <begin position="545"/>
        <end position="558"/>
    </location>
</feature>
<evidence type="ECO:0000313" key="4">
    <source>
        <dbReference type="Proteomes" id="UP000002640"/>
    </source>
</evidence>
<dbReference type="EMBL" id="JH159152">
    <property type="protein sequence ID" value="EGZ22938.1"/>
    <property type="molecule type" value="Genomic_DNA"/>
</dbReference>
<protein>
    <submittedName>
        <fullName evidence="3">Uncharacterized protein</fullName>
    </submittedName>
</protein>
<accession>G4YRW1</accession>
<feature type="region of interest" description="Disordered" evidence="2">
    <location>
        <begin position="414"/>
        <end position="558"/>
    </location>
</feature>
<dbReference type="Proteomes" id="UP000002640">
    <property type="component" value="Unassembled WGS sequence"/>
</dbReference>
<feature type="compositionally biased region" description="Basic and acidic residues" evidence="2">
    <location>
        <begin position="478"/>
        <end position="493"/>
    </location>
</feature>
<feature type="region of interest" description="Disordered" evidence="2">
    <location>
        <begin position="263"/>
        <end position="292"/>
    </location>
</feature>
<gene>
    <name evidence="3" type="ORF">PHYSODRAFT_253792</name>
</gene>
<evidence type="ECO:0000256" key="1">
    <source>
        <dbReference type="SAM" id="Coils"/>
    </source>
</evidence>
<evidence type="ECO:0000313" key="3">
    <source>
        <dbReference type="EMBL" id="EGZ22938.1"/>
    </source>
</evidence>
<feature type="region of interest" description="Disordered" evidence="2">
    <location>
        <begin position="1"/>
        <end position="199"/>
    </location>
</feature>
<feature type="compositionally biased region" description="Basic and acidic residues" evidence="2">
    <location>
        <begin position="502"/>
        <end position="512"/>
    </location>
</feature>
<proteinExistence type="predicted"/>
<feature type="compositionally biased region" description="Basic and acidic residues" evidence="2">
    <location>
        <begin position="11"/>
        <end position="31"/>
    </location>
</feature>
<reference evidence="3 4" key="1">
    <citation type="journal article" date="2006" name="Science">
        <title>Phytophthora genome sequences uncover evolutionary origins and mechanisms of pathogenesis.</title>
        <authorList>
            <person name="Tyler B.M."/>
            <person name="Tripathy S."/>
            <person name="Zhang X."/>
            <person name="Dehal P."/>
            <person name="Jiang R.H."/>
            <person name="Aerts A."/>
            <person name="Arredondo F.D."/>
            <person name="Baxter L."/>
            <person name="Bensasson D."/>
            <person name="Beynon J.L."/>
            <person name="Chapman J."/>
            <person name="Damasceno C.M."/>
            <person name="Dorrance A.E."/>
            <person name="Dou D."/>
            <person name="Dickerman A.W."/>
            <person name="Dubchak I.L."/>
            <person name="Garbelotto M."/>
            <person name="Gijzen M."/>
            <person name="Gordon S.G."/>
            <person name="Govers F."/>
            <person name="Grunwald N.J."/>
            <person name="Huang W."/>
            <person name="Ivors K.L."/>
            <person name="Jones R.W."/>
            <person name="Kamoun S."/>
            <person name="Krampis K."/>
            <person name="Lamour K.H."/>
            <person name="Lee M.K."/>
            <person name="McDonald W.H."/>
            <person name="Medina M."/>
            <person name="Meijer H.J."/>
            <person name="Nordberg E.K."/>
            <person name="Maclean D.J."/>
            <person name="Ospina-Giraldo M.D."/>
            <person name="Morris P.F."/>
            <person name="Phuntumart V."/>
            <person name="Putnam N.H."/>
            <person name="Rash S."/>
            <person name="Rose J.K."/>
            <person name="Sakihama Y."/>
            <person name="Salamov A.A."/>
            <person name="Savidor A."/>
            <person name="Scheuring C.F."/>
            <person name="Smith B.M."/>
            <person name="Sobral B.W."/>
            <person name="Terry A."/>
            <person name="Torto-Alalibo T.A."/>
            <person name="Win J."/>
            <person name="Xu Z."/>
            <person name="Zhang H."/>
            <person name="Grigoriev I.V."/>
            <person name="Rokhsar D.S."/>
            <person name="Boore J.L."/>
        </authorList>
    </citation>
    <scope>NUCLEOTIDE SEQUENCE [LARGE SCALE GENOMIC DNA]</scope>
    <source>
        <strain evidence="3 4">P6497</strain>
    </source>
</reference>
<name>G4YRW1_PHYSP</name>
<keyword evidence="1" id="KW-0175">Coiled coil</keyword>
<feature type="compositionally biased region" description="Acidic residues" evidence="2">
    <location>
        <begin position="534"/>
        <end position="544"/>
    </location>
</feature>
<dbReference type="RefSeq" id="XP_009518226.1">
    <property type="nucleotide sequence ID" value="XM_009519931.1"/>
</dbReference>
<feature type="coiled-coil region" evidence="1">
    <location>
        <begin position="345"/>
        <end position="405"/>
    </location>
</feature>
<keyword evidence="4" id="KW-1185">Reference proteome</keyword>
<sequence>MPPEEQLSLERNARRTDASRRKAARDAKESTEAQGQPDAEPAAQDAHHVSLDAATPDDEEKGPPSGSEVNSTLDSEVEVVGVSIPNAPAQASVGGAVKVESSAVVEPSGTSRPAQDVIVLDDDSDESPSQARTIKAEGPLPAVQEGPASSLPNETPLPSSPVPNAAPVVPPRVATPEVPRMLIDLTGPDEDSGERESAARMREFVADQPALDVHALEDAALDAVKEEHPDDDVPMPTREMDVLGRESLTTMRVTQDAMARVDASVQEMNQQLQDKDDTPDRKTEADDEEERTFQTYRATQLLVGREDALENQCALDTQAPVQVITSEATTENAREIVGAIQEDALKRAREAVKAERAQEEHLRSEAEAVRRVQEATKLQVQEAMMQKTLEERRRLLEEQQKLFDRKIALLETAQSRDKVAGPDQGMVRRTRSRDTRTTSSQVQGAQATPVPDPTVQVKQETGRLTMHQEPSGVITGHASDRRAKPDATTEKSGSKPAASSRPEPKKTATRKDSLKKRSSKRGDPSDDSSSSGSSEEDSSDEDSDSSSGEVLTNVTTVTTQGGTMIMSFRPYMSSSALEDFNEDTPLAVRRLMWEKFQNLATQGGWSDRTRVCELKLKMSPGVRNCRGLDQVVQVHPSRVKVSENERYYTMTQRKGEKAQAFLYRLNIAAEHAKVDFRKSSKQREMHIRQFILNLHDERTKAAVESHRFK</sequence>
<feature type="compositionally biased region" description="Basic and acidic residues" evidence="2">
    <location>
        <begin position="273"/>
        <end position="284"/>
    </location>
</feature>
<dbReference type="KEGG" id="psoj:PHYSODRAFT_253792"/>